<accession>A0ABD0J6L0</accession>
<dbReference type="InterPro" id="IPR050196">
    <property type="entry name" value="Cytochrome_P450_Monoox"/>
</dbReference>
<keyword evidence="3" id="KW-0503">Monooxygenase</keyword>
<sequence>MAIILSTVLSLVAVGVVNFCAFKILRAVQRYRKLCRQISHFPHDPGNVFWGNLLQHPGPSEEGLRYQREMVAKYPRAYSVWLGPFFPVVLLTHPDTVKTILRTSEPKSHYTYSLFKPWIGDGLLLSGGQKWERNRCLLAPAFHLDILRSYLDKKNKAADVFMKKLKGSAKREEYFEVFSVVRMFALDVILRCAFSYDTDCQQLGEQHPYIRAVVALPQMAVKRFFQPWLYNDWLYFLTPSGRQFFKHCEEVHAVAEEIIAKRREVLVDEAFLSQRLNSENADNCKQRYVDFLDILLTAKDEDGEGLTPLEIRDEVDTLLLAGHDTTTSAISWAMFSLAQHPEIQASCQAEVDDLMADRQSDDIVWEDLSKLPYLTMCIKETLRLYSPVTYIQRELTRDTEIDGHTVPAGCIVNIGIYDEFQPERFTEENASARSPYAFIPFSAGPRACMGQHFAVNEIKLVLARMLHRFTLVLDPNHKVEKTIVMKSPTGIRMKTVARLTEKSTP</sequence>
<dbReference type="Gene3D" id="1.10.630.10">
    <property type="entry name" value="Cytochrome P450"/>
    <property type="match status" value="1"/>
</dbReference>
<evidence type="ECO:0000256" key="2">
    <source>
        <dbReference type="PIRSR" id="PIRSR602401-1"/>
    </source>
</evidence>
<dbReference type="GO" id="GO:0046872">
    <property type="term" value="F:metal ion binding"/>
    <property type="evidence" value="ECO:0007669"/>
    <property type="project" value="UniProtKB-KW"/>
</dbReference>
<comment type="similarity">
    <text evidence="1 3">Belongs to the cytochrome P450 family.</text>
</comment>
<dbReference type="PRINTS" id="PR00463">
    <property type="entry name" value="EP450I"/>
</dbReference>
<keyword evidence="2 3" id="KW-0349">Heme</keyword>
<evidence type="ECO:0000313" key="4">
    <source>
        <dbReference type="EMBL" id="KAK7463257.1"/>
    </source>
</evidence>
<dbReference type="EMBL" id="JACVVK020000603">
    <property type="protein sequence ID" value="KAK7463257.1"/>
    <property type="molecule type" value="Genomic_DNA"/>
</dbReference>
<dbReference type="AlphaFoldDB" id="A0ABD0J6L0"/>
<keyword evidence="3" id="KW-0560">Oxidoreductase</keyword>
<dbReference type="SUPFAM" id="SSF48264">
    <property type="entry name" value="Cytochrome P450"/>
    <property type="match status" value="1"/>
</dbReference>
<dbReference type="InterPro" id="IPR001128">
    <property type="entry name" value="Cyt_P450"/>
</dbReference>
<dbReference type="GO" id="GO:0004497">
    <property type="term" value="F:monooxygenase activity"/>
    <property type="evidence" value="ECO:0007669"/>
    <property type="project" value="UniProtKB-KW"/>
</dbReference>
<dbReference type="PRINTS" id="PR00385">
    <property type="entry name" value="P450"/>
</dbReference>
<comment type="cofactor">
    <cofactor evidence="2">
        <name>heme</name>
        <dbReference type="ChEBI" id="CHEBI:30413"/>
    </cofactor>
</comment>
<proteinExistence type="inferred from homology"/>
<name>A0ABD0J6L0_9CAEN</name>
<dbReference type="InterPro" id="IPR036396">
    <property type="entry name" value="Cyt_P450_sf"/>
</dbReference>
<keyword evidence="5" id="KW-1185">Reference proteome</keyword>
<protein>
    <recommendedName>
        <fullName evidence="6">Cytochrome P450</fullName>
    </recommendedName>
</protein>
<dbReference type="Pfam" id="PF00067">
    <property type="entry name" value="p450"/>
    <property type="match status" value="1"/>
</dbReference>
<organism evidence="4 5">
    <name type="scientific">Batillaria attramentaria</name>
    <dbReference type="NCBI Taxonomy" id="370345"/>
    <lineage>
        <taxon>Eukaryota</taxon>
        <taxon>Metazoa</taxon>
        <taxon>Spiralia</taxon>
        <taxon>Lophotrochozoa</taxon>
        <taxon>Mollusca</taxon>
        <taxon>Gastropoda</taxon>
        <taxon>Caenogastropoda</taxon>
        <taxon>Sorbeoconcha</taxon>
        <taxon>Cerithioidea</taxon>
        <taxon>Batillariidae</taxon>
        <taxon>Batillaria</taxon>
    </lineage>
</organism>
<evidence type="ECO:0000256" key="1">
    <source>
        <dbReference type="ARBA" id="ARBA00010617"/>
    </source>
</evidence>
<dbReference type="InterPro" id="IPR017972">
    <property type="entry name" value="Cyt_P450_CS"/>
</dbReference>
<comment type="caution">
    <text evidence="4">The sequence shown here is derived from an EMBL/GenBank/DDBJ whole genome shotgun (WGS) entry which is preliminary data.</text>
</comment>
<evidence type="ECO:0008006" key="6">
    <source>
        <dbReference type="Google" id="ProtNLM"/>
    </source>
</evidence>
<dbReference type="InterPro" id="IPR002401">
    <property type="entry name" value="Cyt_P450_E_grp-I"/>
</dbReference>
<dbReference type="Proteomes" id="UP001519460">
    <property type="component" value="Unassembled WGS sequence"/>
</dbReference>
<dbReference type="CDD" id="cd20659">
    <property type="entry name" value="CYP4B_4F-like"/>
    <property type="match status" value="1"/>
</dbReference>
<evidence type="ECO:0000313" key="5">
    <source>
        <dbReference type="Proteomes" id="UP001519460"/>
    </source>
</evidence>
<keyword evidence="2 3" id="KW-0479">Metal-binding</keyword>
<keyword evidence="2 3" id="KW-0408">Iron</keyword>
<dbReference type="PROSITE" id="PS00086">
    <property type="entry name" value="CYTOCHROME_P450"/>
    <property type="match status" value="1"/>
</dbReference>
<evidence type="ECO:0000256" key="3">
    <source>
        <dbReference type="RuleBase" id="RU000461"/>
    </source>
</evidence>
<dbReference type="PANTHER" id="PTHR24291">
    <property type="entry name" value="CYTOCHROME P450 FAMILY 4"/>
    <property type="match status" value="1"/>
</dbReference>
<gene>
    <name evidence="4" type="ORF">BaRGS_00038162</name>
</gene>
<dbReference type="PANTHER" id="PTHR24291:SF201">
    <property type="entry name" value="CYTOCHROME P450, FAMILY 4, SUBFAMILY B, POLYPEPTIDE 7"/>
    <property type="match status" value="1"/>
</dbReference>
<reference evidence="4 5" key="1">
    <citation type="journal article" date="2023" name="Sci. Data">
        <title>Genome assembly of the Korean intertidal mud-creeper Batillaria attramentaria.</title>
        <authorList>
            <person name="Patra A.K."/>
            <person name="Ho P.T."/>
            <person name="Jun S."/>
            <person name="Lee S.J."/>
            <person name="Kim Y."/>
            <person name="Won Y.J."/>
        </authorList>
    </citation>
    <scope>NUCLEOTIDE SEQUENCE [LARGE SCALE GENOMIC DNA]</scope>
    <source>
        <strain evidence="4">Wonlab-2016</strain>
    </source>
</reference>
<feature type="binding site" description="axial binding residue" evidence="2">
    <location>
        <position position="448"/>
    </location>
    <ligand>
        <name>heme</name>
        <dbReference type="ChEBI" id="CHEBI:30413"/>
    </ligand>
    <ligandPart>
        <name>Fe</name>
        <dbReference type="ChEBI" id="CHEBI:18248"/>
    </ligandPart>
</feature>